<keyword evidence="3" id="KW-1185">Reference proteome</keyword>
<feature type="signal peptide" evidence="1">
    <location>
        <begin position="1"/>
        <end position="20"/>
    </location>
</feature>
<feature type="chain" id="PRO_5043135860" evidence="1">
    <location>
        <begin position="21"/>
        <end position="85"/>
    </location>
</feature>
<reference evidence="4" key="1">
    <citation type="submission" date="2016-04" db="UniProtKB">
        <authorList>
            <consortium name="WormBaseParasite"/>
        </authorList>
    </citation>
    <scope>IDENTIFICATION</scope>
</reference>
<evidence type="ECO:0000313" key="4">
    <source>
        <dbReference type="WBParaSite" id="NBR_0001673201-mRNA-1"/>
    </source>
</evidence>
<evidence type="ECO:0000313" key="2">
    <source>
        <dbReference type="EMBL" id="VDL80328.1"/>
    </source>
</evidence>
<dbReference type="EMBL" id="UYSL01022368">
    <property type="protein sequence ID" value="VDL80328.1"/>
    <property type="molecule type" value="Genomic_DNA"/>
</dbReference>
<gene>
    <name evidence="2" type="ORF">NBR_LOCUS16733</name>
</gene>
<dbReference type="AlphaFoldDB" id="A0A158R2S8"/>
<reference evidence="2 3" key="2">
    <citation type="submission" date="2018-11" db="EMBL/GenBank/DDBJ databases">
        <authorList>
            <consortium name="Pathogen Informatics"/>
        </authorList>
    </citation>
    <scope>NUCLEOTIDE SEQUENCE [LARGE SCALE GENOMIC DNA]</scope>
</reference>
<dbReference type="OMA" id="KPDWEDL"/>
<protein>
    <submittedName>
        <fullName evidence="4">Neuropeptide</fullName>
    </submittedName>
</protein>
<dbReference type="Proteomes" id="UP000271162">
    <property type="component" value="Unassembled WGS sequence"/>
</dbReference>
<dbReference type="WBParaSite" id="NBR_0001673201-mRNA-1">
    <property type="protein sequence ID" value="NBR_0001673201-mRNA-1"/>
    <property type="gene ID" value="NBR_0001673201"/>
</dbReference>
<accession>A0A158R2S8</accession>
<evidence type="ECO:0000256" key="1">
    <source>
        <dbReference type="SAM" id="SignalP"/>
    </source>
</evidence>
<evidence type="ECO:0000313" key="3">
    <source>
        <dbReference type="Proteomes" id="UP000271162"/>
    </source>
</evidence>
<sequence>MKSNLLAAALLLAVLQLTATFNYNQQGSAPFGMPKREMKPDWEDLGWAWGKRSVAEYPRRFLRSMSMVKKNPDWHDLGWTWGRRK</sequence>
<proteinExistence type="predicted"/>
<organism evidence="4">
    <name type="scientific">Nippostrongylus brasiliensis</name>
    <name type="common">Rat hookworm</name>
    <dbReference type="NCBI Taxonomy" id="27835"/>
    <lineage>
        <taxon>Eukaryota</taxon>
        <taxon>Metazoa</taxon>
        <taxon>Ecdysozoa</taxon>
        <taxon>Nematoda</taxon>
        <taxon>Chromadorea</taxon>
        <taxon>Rhabditida</taxon>
        <taxon>Rhabditina</taxon>
        <taxon>Rhabditomorpha</taxon>
        <taxon>Strongyloidea</taxon>
        <taxon>Heligmosomidae</taxon>
        <taxon>Nippostrongylus</taxon>
    </lineage>
</organism>
<name>A0A158R2S8_NIPBR</name>
<keyword evidence="1" id="KW-0732">Signal</keyword>